<dbReference type="InterPro" id="IPR037523">
    <property type="entry name" value="VOC_core"/>
</dbReference>
<feature type="compositionally biased region" description="Gly residues" evidence="1">
    <location>
        <begin position="109"/>
        <end position="118"/>
    </location>
</feature>
<gene>
    <name evidence="2" type="ORF">SCLAV_0149</name>
</gene>
<dbReference type="Proteomes" id="UP000002357">
    <property type="component" value="Chromosome"/>
</dbReference>
<dbReference type="RefSeq" id="WP_003959111.1">
    <property type="nucleotide sequence ID" value="NZ_CM000913.1"/>
</dbReference>
<dbReference type="InterPro" id="IPR029068">
    <property type="entry name" value="Glyas_Bleomycin-R_OHBP_Dase"/>
</dbReference>
<keyword evidence="3" id="KW-1185">Reference proteome</keyword>
<dbReference type="STRING" id="1901.BB341_27005"/>
<dbReference type="KEGG" id="sclf:BB341_27005"/>
<feature type="region of interest" description="Disordered" evidence="1">
    <location>
        <begin position="97"/>
        <end position="123"/>
    </location>
</feature>
<dbReference type="PANTHER" id="PTHR35908">
    <property type="entry name" value="HYPOTHETICAL FUSION PROTEIN"/>
    <property type="match status" value="1"/>
</dbReference>
<dbReference type="AlphaFoldDB" id="B5H471"/>
<dbReference type="Gene3D" id="3.10.180.10">
    <property type="entry name" value="2,3-Dihydroxybiphenyl 1,2-Dioxygenase, domain 1"/>
    <property type="match status" value="1"/>
</dbReference>
<dbReference type="EMBL" id="CM000913">
    <property type="protein sequence ID" value="EFG05225.1"/>
    <property type="molecule type" value="Genomic_DNA"/>
</dbReference>
<dbReference type="Pfam" id="PF18029">
    <property type="entry name" value="Glyoxalase_6"/>
    <property type="match status" value="1"/>
</dbReference>
<protein>
    <submittedName>
        <fullName evidence="2">Glyoxalase/bleomycin resistance protein/dioxygenase</fullName>
    </submittedName>
</protein>
<dbReference type="PANTHER" id="PTHR35908:SF1">
    <property type="entry name" value="CONSERVED PROTEIN"/>
    <property type="match status" value="1"/>
</dbReference>
<keyword evidence="2" id="KW-0223">Dioxygenase</keyword>
<dbReference type="SUPFAM" id="SSF54593">
    <property type="entry name" value="Glyoxalase/Bleomycin resistance protein/Dihydroxybiphenyl dioxygenase"/>
    <property type="match status" value="1"/>
</dbReference>
<dbReference type="InterPro" id="IPR041581">
    <property type="entry name" value="Glyoxalase_6"/>
</dbReference>
<keyword evidence="2" id="KW-0560">Oxidoreductase</keyword>
<evidence type="ECO:0000313" key="3">
    <source>
        <dbReference type="Proteomes" id="UP000002357"/>
    </source>
</evidence>
<organism evidence="2 3">
    <name type="scientific">Streptomyces clavuligerus</name>
    <dbReference type="NCBI Taxonomy" id="1901"/>
    <lineage>
        <taxon>Bacteria</taxon>
        <taxon>Bacillati</taxon>
        <taxon>Actinomycetota</taxon>
        <taxon>Actinomycetes</taxon>
        <taxon>Kitasatosporales</taxon>
        <taxon>Streptomycetaceae</taxon>
        <taxon>Streptomyces</taxon>
    </lineage>
</organism>
<sequence>MSSAPRFVLRSLVIDCADAHRLAAFWADLLGWTVRASEPDWVQLRSPDGSLGLSFQTEAEYAPPSWPERPGRQQKMLHLDIQVDDLDAAVRHALRLGATEPAEPSGCTGSSGPGGPEGSGDLRVLLDPAGHPFCLFLHVVS</sequence>
<evidence type="ECO:0000256" key="1">
    <source>
        <dbReference type="SAM" id="MobiDB-lite"/>
    </source>
</evidence>
<dbReference type="PROSITE" id="PS51819">
    <property type="entry name" value="VOC"/>
    <property type="match status" value="1"/>
</dbReference>
<dbReference type="CDD" id="cd06587">
    <property type="entry name" value="VOC"/>
    <property type="match status" value="1"/>
</dbReference>
<proteinExistence type="predicted"/>
<evidence type="ECO:0000313" key="2">
    <source>
        <dbReference type="EMBL" id="EFG05225.1"/>
    </source>
</evidence>
<dbReference type="GO" id="GO:0051213">
    <property type="term" value="F:dioxygenase activity"/>
    <property type="evidence" value="ECO:0007669"/>
    <property type="project" value="UniProtKB-KW"/>
</dbReference>
<dbReference type="GeneID" id="93733137"/>
<dbReference type="eggNOG" id="COG0346">
    <property type="taxonomic scope" value="Bacteria"/>
</dbReference>
<reference evidence="2 3" key="1">
    <citation type="journal article" date="2010" name="Genome Biol. Evol.">
        <title>The sequence of a 1.8-mb bacterial linear plasmid reveals a rich evolutionary reservoir of secondary metabolic pathways.</title>
        <authorList>
            <person name="Medema M.H."/>
            <person name="Trefzer A."/>
            <person name="Kovalchuk A."/>
            <person name="van den Berg M."/>
            <person name="Mueller U."/>
            <person name="Heijne W."/>
            <person name="Wu L."/>
            <person name="Alam M.T."/>
            <person name="Ronning C.M."/>
            <person name="Nierman W.C."/>
            <person name="Bovenberg R.A.L."/>
            <person name="Breitling R."/>
            <person name="Takano E."/>
        </authorList>
    </citation>
    <scope>NUCLEOTIDE SEQUENCE [LARGE SCALE GENOMIC DNA]</scope>
    <source>
        <strain evidence="3">ATCC 27064 / DSM 738 / JCM 4710 / NBRC 13307 / NCIMB 12785 / NRRL 3585 / VKM Ac-602</strain>
    </source>
</reference>
<name>B5H471_STRCL</name>
<dbReference type="OrthoDB" id="1645442at2"/>
<accession>B5H471</accession>